<proteinExistence type="predicted"/>
<feature type="compositionally biased region" description="Gly residues" evidence="1">
    <location>
        <begin position="181"/>
        <end position="198"/>
    </location>
</feature>
<keyword evidence="3" id="KW-1185">Reference proteome</keyword>
<accession>A0A484N921</accession>
<reference evidence="2 3" key="1">
    <citation type="submission" date="2018-04" db="EMBL/GenBank/DDBJ databases">
        <authorList>
            <person name="Vogel A."/>
        </authorList>
    </citation>
    <scope>NUCLEOTIDE SEQUENCE [LARGE SCALE GENOMIC DNA]</scope>
</reference>
<dbReference type="PANTHER" id="PTHR34222">
    <property type="entry name" value="GAG_PRE-INTEGRS DOMAIN-CONTAINING PROTEIN"/>
    <property type="match status" value="1"/>
</dbReference>
<feature type="region of interest" description="Disordered" evidence="1">
    <location>
        <begin position="168"/>
        <end position="222"/>
    </location>
</feature>
<dbReference type="OrthoDB" id="1748863at2759"/>
<dbReference type="PANTHER" id="PTHR34222:SF28">
    <property type="entry name" value="CCHC-TYPE DOMAIN-CONTAINING PROTEIN"/>
    <property type="match status" value="1"/>
</dbReference>
<dbReference type="EMBL" id="OOIL02006272">
    <property type="protein sequence ID" value="VFQ96986.1"/>
    <property type="molecule type" value="Genomic_DNA"/>
</dbReference>
<feature type="region of interest" description="Disordered" evidence="1">
    <location>
        <begin position="389"/>
        <end position="429"/>
    </location>
</feature>
<name>A0A484N921_9ASTE</name>
<dbReference type="Proteomes" id="UP000595140">
    <property type="component" value="Unassembled WGS sequence"/>
</dbReference>
<gene>
    <name evidence="2" type="ORF">CCAM_LOCUS38762</name>
</gene>
<sequence>MSVTLSPAHVDELPMPAHVGFRLSSANMTAETPKKTVVGYYNQFVMLWNKLYGSVDPTCGCRCEAAALIRAREEQEKTHHFLLGLDDEQFGHIRSQIITTEPVPDLHRAYALVVQEERHKSIVRSRDDRTDAVAFAMQRPTPRVPRGDPPHYSCTHCGKDGHSVDHCYQLHGYPPRKGRGRGSPSGRGGGRTAPGGSGSSPRALGRGYGTATGGAHVATNPNALGLTPDQMTRLISMLDPPSAQVTPLRTGETLSKVYPRTHLRMQEVCHQPSISYLKALLQQITTEMAEQTQQPPLPPPPPLAPLLSMDKLPENGTIEIRRSTRVARVPRRPMKKRGTGYPPKATLQRPRAIVTQMPKKTCASTSSGQHLALPKTQPVQQETVEILDEEEAPTTGASDLNPPPNKGKKSRMKKVATSHPSFKRKRGESVPEVQSIEELWVLLGLRLKELCEVGPDAMERFSEDSPSKAARLEMKVREGEQRAWEVNAVILRQKDEMAKLLKATEAVGAKNLELKEENTRLMEEVSHLKEIVEYLDLCFALEPPSSTILTQDGPATSLDLLLSRALTDSSIRR</sequence>
<evidence type="ECO:0000313" key="2">
    <source>
        <dbReference type="EMBL" id="VFQ96986.1"/>
    </source>
</evidence>
<organism evidence="2 3">
    <name type="scientific">Cuscuta campestris</name>
    <dbReference type="NCBI Taxonomy" id="132261"/>
    <lineage>
        <taxon>Eukaryota</taxon>
        <taxon>Viridiplantae</taxon>
        <taxon>Streptophyta</taxon>
        <taxon>Embryophyta</taxon>
        <taxon>Tracheophyta</taxon>
        <taxon>Spermatophyta</taxon>
        <taxon>Magnoliopsida</taxon>
        <taxon>eudicotyledons</taxon>
        <taxon>Gunneridae</taxon>
        <taxon>Pentapetalae</taxon>
        <taxon>asterids</taxon>
        <taxon>lamiids</taxon>
        <taxon>Solanales</taxon>
        <taxon>Convolvulaceae</taxon>
        <taxon>Cuscuteae</taxon>
        <taxon>Cuscuta</taxon>
        <taxon>Cuscuta subgen. Grammica</taxon>
        <taxon>Cuscuta sect. Cleistogrammica</taxon>
    </lineage>
</organism>
<protein>
    <recommendedName>
        <fullName evidence="4">CCHC-type domain-containing protein</fullName>
    </recommendedName>
</protein>
<feature type="compositionally biased region" description="Basic residues" evidence="1">
    <location>
        <begin position="406"/>
        <end position="426"/>
    </location>
</feature>
<evidence type="ECO:0000256" key="1">
    <source>
        <dbReference type="SAM" id="MobiDB-lite"/>
    </source>
</evidence>
<dbReference type="AlphaFoldDB" id="A0A484N921"/>
<evidence type="ECO:0008006" key="4">
    <source>
        <dbReference type="Google" id="ProtNLM"/>
    </source>
</evidence>
<evidence type="ECO:0000313" key="3">
    <source>
        <dbReference type="Proteomes" id="UP000595140"/>
    </source>
</evidence>